<dbReference type="AlphaFoldDB" id="B9RXY5"/>
<keyword evidence="6" id="KW-0812">Transmembrane</keyword>
<organism evidence="8 9">
    <name type="scientific">Ricinus communis</name>
    <name type="common">Castor bean</name>
    <dbReference type="NCBI Taxonomy" id="3988"/>
    <lineage>
        <taxon>Eukaryota</taxon>
        <taxon>Viridiplantae</taxon>
        <taxon>Streptophyta</taxon>
        <taxon>Embryophyta</taxon>
        <taxon>Tracheophyta</taxon>
        <taxon>Spermatophyta</taxon>
        <taxon>Magnoliopsida</taxon>
        <taxon>eudicotyledons</taxon>
        <taxon>Gunneridae</taxon>
        <taxon>Pentapetalae</taxon>
        <taxon>rosids</taxon>
        <taxon>fabids</taxon>
        <taxon>Malpighiales</taxon>
        <taxon>Euphorbiaceae</taxon>
        <taxon>Acalyphoideae</taxon>
        <taxon>Acalypheae</taxon>
        <taxon>Ricinus</taxon>
    </lineage>
</organism>
<feature type="transmembrane region" description="Helical" evidence="6">
    <location>
        <begin position="12"/>
        <end position="29"/>
    </location>
</feature>
<sequence length="457" mass="52734">MEKSIIGHNRLWFVIFIALSFFFLFLYAFDYSSFFNDYDTNGVASKLKYFANAFNTQKSNYSSLDDPNPKSNKNNFCSGRYIYVHDLPQLFNDLVVENCTALYRFYDMCPFLTNSGFGVQVIENPEGIVSGRNWFATNQFLLEVIFRTRMNNYGCLTNDSSLASAIFVPYYSGLDVARYLWDFTASRDTLGADLVKWLAQRPEWKKLWGRDHFFIAGRIGWDFRRHVDNDKGWGSNLMSLPESMNMTMLTIESTAWSNEFAVPYPTHFHPSSETEVIGWQNKMRKQKRHYLFSFAGAPRPLGSKRLCKLLNCDSGPNKCDNPVEVIKVFQDSVFCLQPPGDSYTRRSAFDSIVAGCIPVFFHPGSAYAQYECSDDEVTSMREEVIRLIPKIIYANPKSKLESLEDAFDIAIKGVLARVEKVRKEIREGKDPGIGFAEPNWKLRFSRMEAQQDWSRFF</sequence>
<dbReference type="InterPro" id="IPR004263">
    <property type="entry name" value="Exostosin"/>
</dbReference>
<feature type="domain" description="Exostosin GT47" evidence="7">
    <location>
        <begin position="77"/>
        <end position="366"/>
    </location>
</feature>
<dbReference type="PANTHER" id="PTHR11062">
    <property type="entry name" value="EXOSTOSIN HEPARAN SULFATE GLYCOSYLTRANSFERASE -RELATED"/>
    <property type="match status" value="1"/>
</dbReference>
<keyword evidence="6" id="KW-0472">Membrane</keyword>
<evidence type="ECO:0000256" key="1">
    <source>
        <dbReference type="ARBA" id="ARBA00004323"/>
    </source>
</evidence>
<evidence type="ECO:0000256" key="6">
    <source>
        <dbReference type="SAM" id="Phobius"/>
    </source>
</evidence>
<evidence type="ECO:0000259" key="7">
    <source>
        <dbReference type="Pfam" id="PF03016"/>
    </source>
</evidence>
<evidence type="ECO:0000256" key="4">
    <source>
        <dbReference type="ARBA" id="ARBA00022968"/>
    </source>
</evidence>
<evidence type="ECO:0000256" key="3">
    <source>
        <dbReference type="ARBA" id="ARBA00022676"/>
    </source>
</evidence>
<comment type="subcellular location">
    <subcellularLocation>
        <location evidence="1">Golgi apparatus membrane</location>
        <topology evidence="1">Single-pass type II membrane protein</topology>
    </subcellularLocation>
</comment>
<name>B9RXY5_RICCO</name>
<dbReference type="STRING" id="3988.B9RXY5"/>
<keyword evidence="3" id="KW-0328">Glycosyltransferase</keyword>
<dbReference type="InParanoid" id="B9RXY5"/>
<comment type="similarity">
    <text evidence="2">Belongs to the glycosyltransferase 47 family.</text>
</comment>
<keyword evidence="6" id="KW-1133">Transmembrane helix</keyword>
<dbReference type="Pfam" id="PF03016">
    <property type="entry name" value="Exostosin_GT47"/>
    <property type="match status" value="1"/>
</dbReference>
<keyword evidence="5" id="KW-0333">Golgi apparatus</keyword>
<dbReference type="EMBL" id="EQ973829">
    <property type="protein sequence ID" value="EEF43746.1"/>
    <property type="molecule type" value="Genomic_DNA"/>
</dbReference>
<evidence type="ECO:0000313" key="8">
    <source>
        <dbReference type="EMBL" id="EEF43746.1"/>
    </source>
</evidence>
<dbReference type="PANTHER" id="PTHR11062:SF316">
    <property type="entry name" value="XYLOGLUCAN GALACTOSYLTRANSFERASE GT12-RELATED"/>
    <property type="match status" value="1"/>
</dbReference>
<dbReference type="InterPro" id="IPR040911">
    <property type="entry name" value="Exostosin_GT47"/>
</dbReference>
<evidence type="ECO:0000256" key="2">
    <source>
        <dbReference type="ARBA" id="ARBA00010271"/>
    </source>
</evidence>
<keyword evidence="9" id="KW-1185">Reference proteome</keyword>
<keyword evidence="4" id="KW-0735">Signal-anchor</keyword>
<dbReference type="GO" id="GO:0000139">
    <property type="term" value="C:Golgi membrane"/>
    <property type="evidence" value="ECO:0007669"/>
    <property type="project" value="UniProtKB-SubCell"/>
</dbReference>
<dbReference type="GO" id="GO:0016757">
    <property type="term" value="F:glycosyltransferase activity"/>
    <property type="evidence" value="ECO:0007669"/>
    <property type="project" value="UniProtKB-KW"/>
</dbReference>
<gene>
    <name evidence="8" type="ORF">RCOM_1304670</name>
</gene>
<accession>B9RXY5</accession>
<proteinExistence type="inferred from homology"/>
<keyword evidence="3" id="KW-0808">Transferase</keyword>
<evidence type="ECO:0000313" key="9">
    <source>
        <dbReference type="Proteomes" id="UP000008311"/>
    </source>
</evidence>
<dbReference type="eggNOG" id="KOG1021">
    <property type="taxonomic scope" value="Eukaryota"/>
</dbReference>
<dbReference type="Proteomes" id="UP000008311">
    <property type="component" value="Unassembled WGS sequence"/>
</dbReference>
<reference evidence="9" key="1">
    <citation type="journal article" date="2010" name="Nat. Biotechnol.">
        <title>Draft genome sequence of the oilseed species Ricinus communis.</title>
        <authorList>
            <person name="Chan A.P."/>
            <person name="Crabtree J."/>
            <person name="Zhao Q."/>
            <person name="Lorenzi H."/>
            <person name="Orvis J."/>
            <person name="Puiu D."/>
            <person name="Melake-Berhan A."/>
            <person name="Jones K.M."/>
            <person name="Redman J."/>
            <person name="Chen G."/>
            <person name="Cahoon E.B."/>
            <person name="Gedil M."/>
            <person name="Stanke M."/>
            <person name="Haas B.J."/>
            <person name="Wortman J.R."/>
            <person name="Fraser-Liggett C.M."/>
            <person name="Ravel J."/>
            <person name="Rabinowicz P.D."/>
        </authorList>
    </citation>
    <scope>NUCLEOTIDE SEQUENCE [LARGE SCALE GENOMIC DNA]</scope>
    <source>
        <strain evidence="9">cv. Hale</strain>
    </source>
</reference>
<evidence type="ECO:0000256" key="5">
    <source>
        <dbReference type="ARBA" id="ARBA00023034"/>
    </source>
</evidence>
<protein>
    <submittedName>
        <fullName evidence="8">Catalytic, putative</fullName>
    </submittedName>
</protein>